<evidence type="ECO:0000256" key="2">
    <source>
        <dbReference type="RuleBase" id="RU362080"/>
    </source>
</evidence>
<dbReference type="AlphaFoldDB" id="A0A646KPD0"/>
<dbReference type="OrthoDB" id="9802003at2"/>
<sequence>MSITASEARKALFPLIKKVNDDHEAIEIVSKHGNAVLVSAEDYAALREGSYLLRSPANARRLLKAYENALAHVNVSERELIDPDSPDAGAGAGAA</sequence>
<dbReference type="InterPro" id="IPR006442">
    <property type="entry name" value="Antitoxin_Phd/YefM"/>
</dbReference>
<dbReference type="PANTHER" id="PTHR33713">
    <property type="entry name" value="ANTITOXIN YAFN-RELATED"/>
    <property type="match status" value="1"/>
</dbReference>
<dbReference type="PANTHER" id="PTHR33713:SF6">
    <property type="entry name" value="ANTITOXIN YEFM"/>
    <property type="match status" value="1"/>
</dbReference>
<reference evidence="3 4" key="1">
    <citation type="submission" date="2019-05" db="EMBL/GenBank/DDBJ databases">
        <title>Comparative genomics and metabolomics analyses of clavulanic acid producing Streptomyces species provides insight into specialized metabolism and evolution of beta-lactam biosynthetic gene clusters.</title>
        <authorList>
            <person name="Moore M.A."/>
            <person name="Cruz-Morales P."/>
            <person name="Barona Gomez F."/>
            <person name="Kapil T."/>
        </authorList>
    </citation>
    <scope>NUCLEOTIDE SEQUENCE [LARGE SCALE GENOMIC DNA]</scope>
    <source>
        <strain evidence="3 4">NRRL 5741</strain>
    </source>
</reference>
<dbReference type="Proteomes" id="UP000419138">
    <property type="component" value="Unassembled WGS sequence"/>
</dbReference>
<evidence type="ECO:0000313" key="4">
    <source>
        <dbReference type="Proteomes" id="UP000419138"/>
    </source>
</evidence>
<dbReference type="Gene3D" id="1.10.1220.170">
    <property type="match status" value="1"/>
</dbReference>
<dbReference type="Gene3D" id="3.40.1620.10">
    <property type="entry name" value="YefM-like domain"/>
    <property type="match status" value="1"/>
</dbReference>
<evidence type="ECO:0000256" key="1">
    <source>
        <dbReference type="ARBA" id="ARBA00009981"/>
    </source>
</evidence>
<gene>
    <name evidence="3" type="ORF">FF041_29670</name>
</gene>
<comment type="function">
    <text evidence="2">Antitoxin component of a type II toxin-antitoxin (TA) system.</text>
</comment>
<name>A0A646KPD0_STRJU</name>
<dbReference type="NCBIfam" id="TIGR01552">
    <property type="entry name" value="phd_fam"/>
    <property type="match status" value="1"/>
</dbReference>
<evidence type="ECO:0000313" key="3">
    <source>
        <dbReference type="EMBL" id="MQT04184.1"/>
    </source>
</evidence>
<organism evidence="3 4">
    <name type="scientific">Streptomyces jumonjinensis</name>
    <dbReference type="NCBI Taxonomy" id="1945"/>
    <lineage>
        <taxon>Bacteria</taxon>
        <taxon>Bacillati</taxon>
        <taxon>Actinomycetota</taxon>
        <taxon>Actinomycetes</taxon>
        <taxon>Kitasatosporales</taxon>
        <taxon>Streptomycetaceae</taxon>
        <taxon>Streptomyces</taxon>
    </lineage>
</organism>
<comment type="similarity">
    <text evidence="1 2">Belongs to the phD/YefM antitoxin family.</text>
</comment>
<accession>A0A646KPD0</accession>
<protein>
    <recommendedName>
        <fullName evidence="2">Antitoxin</fullName>
    </recommendedName>
</protein>
<dbReference type="RefSeq" id="WP_153525616.1">
    <property type="nucleotide sequence ID" value="NZ_JBEPDZ010000001.1"/>
</dbReference>
<comment type="caution">
    <text evidence="3">The sequence shown here is derived from an EMBL/GenBank/DDBJ whole genome shotgun (WGS) entry which is preliminary data.</text>
</comment>
<dbReference type="InterPro" id="IPR051405">
    <property type="entry name" value="phD/YefM_antitoxin"/>
</dbReference>
<dbReference type="EMBL" id="VCLA01000188">
    <property type="protein sequence ID" value="MQT04184.1"/>
    <property type="molecule type" value="Genomic_DNA"/>
</dbReference>
<proteinExistence type="inferred from homology"/>
<dbReference type="InterPro" id="IPR036165">
    <property type="entry name" value="YefM-like_sf"/>
</dbReference>
<dbReference type="SUPFAM" id="SSF143120">
    <property type="entry name" value="YefM-like"/>
    <property type="match status" value="1"/>
</dbReference>
<dbReference type="Pfam" id="PF02604">
    <property type="entry name" value="PhdYeFM_antitox"/>
    <property type="match status" value="1"/>
</dbReference>
<keyword evidence="4" id="KW-1185">Reference proteome</keyword>